<dbReference type="SMR" id="A0A8T3BZK6"/>
<proteinExistence type="predicted"/>
<keyword evidence="2" id="KW-0539">Nucleus</keyword>
<dbReference type="Gene3D" id="2.40.50.770">
    <property type="entry name" value="RecQ-mediated genome instability protein Rmi1, C-terminal domain"/>
    <property type="match status" value="1"/>
</dbReference>
<evidence type="ECO:0000256" key="1">
    <source>
        <dbReference type="ARBA" id="ARBA00004123"/>
    </source>
</evidence>
<feature type="compositionally biased region" description="Basic and acidic residues" evidence="3">
    <location>
        <begin position="365"/>
        <end position="377"/>
    </location>
</feature>
<sequence length="393" mass="44062">MITGSSEAVLQTLISRGWCFRNADEVTSLIQSKNLSSSLLVDSIESELLNMDLRFFGGKSLPEHSAAKKSLYIHGPKVLQLVSVRDISQSVIDSSFRSSSHQHRLLRFVLTDGQSEAIGIEYKPIPSITEEIIPGCKVRLENKISVHHGILCLNVGSLRIMGGLVQSLYDEWQMSRKYSGFSRSLKRLSQNDEDPGPPQFEKLRIEPCPRKISHVSGSHHGKDEAFEDPKLVSSGIKNEGKTSSVEVRTKEVIEAVPVQNQVAAQKLLQKMVQPMHEGRDPRGHKARFKGKQEVAPVFTLDEWERRKASSSKAIGMTNIQNINGDEELARQLQSQLDMEDYQNNQGNVEYEADQIRMSMFNFGGAEERNDGRGDFRRGRGRGRGRGSGRKRFG</sequence>
<dbReference type="GO" id="GO:0005634">
    <property type="term" value="C:nucleus"/>
    <property type="evidence" value="ECO:0007669"/>
    <property type="project" value="UniProtKB-SubCell"/>
</dbReference>
<organism evidence="5 6">
    <name type="scientific">Dendrobium nobile</name>
    <name type="common">Orchid</name>
    <dbReference type="NCBI Taxonomy" id="94219"/>
    <lineage>
        <taxon>Eukaryota</taxon>
        <taxon>Viridiplantae</taxon>
        <taxon>Streptophyta</taxon>
        <taxon>Embryophyta</taxon>
        <taxon>Tracheophyta</taxon>
        <taxon>Spermatophyta</taxon>
        <taxon>Magnoliopsida</taxon>
        <taxon>Liliopsida</taxon>
        <taxon>Asparagales</taxon>
        <taxon>Orchidaceae</taxon>
        <taxon>Epidendroideae</taxon>
        <taxon>Malaxideae</taxon>
        <taxon>Dendrobiinae</taxon>
        <taxon>Dendrobium</taxon>
    </lineage>
</organism>
<protein>
    <recommendedName>
        <fullName evidence="4">RecQ mediated genome instability protein 1 OB-fold domain-containing protein</fullName>
    </recommendedName>
</protein>
<feature type="compositionally biased region" description="Basic and acidic residues" evidence="3">
    <location>
        <begin position="220"/>
        <end position="230"/>
    </location>
</feature>
<dbReference type="OrthoDB" id="434939at2759"/>
<dbReference type="PANTHER" id="PTHR13681:SF24">
    <property type="entry name" value="TUDOR DOMAIN-CONTAINING PROTEIN 3"/>
    <property type="match status" value="1"/>
</dbReference>
<evidence type="ECO:0000256" key="2">
    <source>
        <dbReference type="ARBA" id="ARBA00023242"/>
    </source>
</evidence>
<accession>A0A8T3BZK6</accession>
<dbReference type="InterPro" id="IPR042470">
    <property type="entry name" value="RMI1_N_C_sf"/>
</dbReference>
<name>A0A8T3BZK6_DENNO</name>
<evidence type="ECO:0000313" key="5">
    <source>
        <dbReference type="EMBL" id="KAI0522446.1"/>
    </source>
</evidence>
<dbReference type="Pfam" id="PF08585">
    <property type="entry name" value="RMI1_N_C"/>
    <property type="match status" value="1"/>
</dbReference>
<dbReference type="AlphaFoldDB" id="A0A8T3BZK6"/>
<dbReference type="PANTHER" id="PTHR13681">
    <property type="entry name" value="SURVIVAL OF MOTOR NEURON-RELATED-SPLICING FACTOR 30-RELATED"/>
    <property type="match status" value="1"/>
</dbReference>
<feature type="domain" description="RecQ mediated genome instability protein 1 OB-fold" evidence="4">
    <location>
        <begin position="62"/>
        <end position="175"/>
    </location>
</feature>
<feature type="region of interest" description="Disordered" evidence="3">
    <location>
        <begin position="214"/>
        <end position="237"/>
    </location>
</feature>
<dbReference type="EMBL" id="JAGYWB010000005">
    <property type="protein sequence ID" value="KAI0522446.1"/>
    <property type="molecule type" value="Genomic_DNA"/>
</dbReference>
<dbReference type="Proteomes" id="UP000829196">
    <property type="component" value="Unassembled WGS sequence"/>
</dbReference>
<feature type="region of interest" description="Disordered" evidence="3">
    <location>
        <begin position="363"/>
        <end position="393"/>
    </location>
</feature>
<reference evidence="5" key="1">
    <citation type="journal article" date="2022" name="Front. Genet.">
        <title>Chromosome-Scale Assembly of the Dendrobium nobile Genome Provides Insights Into the Molecular Mechanism of the Biosynthesis of the Medicinal Active Ingredient of Dendrobium.</title>
        <authorList>
            <person name="Xu Q."/>
            <person name="Niu S.-C."/>
            <person name="Li K.-L."/>
            <person name="Zheng P.-J."/>
            <person name="Zhang X.-J."/>
            <person name="Jia Y."/>
            <person name="Liu Y."/>
            <person name="Niu Y.-X."/>
            <person name="Yu L.-H."/>
            <person name="Chen D.-F."/>
            <person name="Zhang G.-Q."/>
        </authorList>
    </citation>
    <scope>NUCLEOTIDE SEQUENCE</scope>
    <source>
        <tissue evidence="5">Leaf</tissue>
    </source>
</reference>
<keyword evidence="6" id="KW-1185">Reference proteome</keyword>
<dbReference type="InterPro" id="IPR013894">
    <property type="entry name" value="RMI1_OB"/>
</dbReference>
<dbReference type="SMART" id="SM01161">
    <property type="entry name" value="DUF1767"/>
    <property type="match status" value="1"/>
</dbReference>
<feature type="compositionally biased region" description="Basic residues" evidence="3">
    <location>
        <begin position="378"/>
        <end position="393"/>
    </location>
</feature>
<evidence type="ECO:0000256" key="3">
    <source>
        <dbReference type="SAM" id="MobiDB-lite"/>
    </source>
</evidence>
<evidence type="ECO:0000313" key="6">
    <source>
        <dbReference type="Proteomes" id="UP000829196"/>
    </source>
</evidence>
<evidence type="ECO:0000259" key="4">
    <source>
        <dbReference type="Pfam" id="PF08585"/>
    </source>
</evidence>
<comment type="caution">
    <text evidence="5">The sequence shown here is derived from an EMBL/GenBank/DDBJ whole genome shotgun (WGS) entry which is preliminary data.</text>
</comment>
<gene>
    <name evidence="5" type="ORF">KFK09_004825</name>
</gene>
<comment type="subcellular location">
    <subcellularLocation>
        <location evidence="1">Nucleus</location>
    </subcellularLocation>
</comment>